<dbReference type="InterPro" id="IPR029021">
    <property type="entry name" value="Prot-tyrosine_phosphatase-like"/>
</dbReference>
<dbReference type="PROSITE" id="PS50056">
    <property type="entry name" value="TYR_PHOSPHATASE_2"/>
    <property type="match status" value="1"/>
</dbReference>
<reference evidence="4 5" key="1">
    <citation type="submission" date="2016-10" db="EMBL/GenBank/DDBJ databases">
        <authorList>
            <person name="Cai Z."/>
        </authorList>
    </citation>
    <scope>NUCLEOTIDE SEQUENCE [LARGE SCALE GENOMIC DNA]</scope>
</reference>
<accession>A0A383W4I1</accession>
<dbReference type="GO" id="GO:0016791">
    <property type="term" value="F:phosphatase activity"/>
    <property type="evidence" value="ECO:0007669"/>
    <property type="project" value="UniProtKB-ARBA"/>
</dbReference>
<evidence type="ECO:0000259" key="3">
    <source>
        <dbReference type="PROSITE" id="PS50056"/>
    </source>
</evidence>
<gene>
    <name evidence="4" type="ORF">BQ4739_LOCUS12278</name>
</gene>
<dbReference type="Proteomes" id="UP000256970">
    <property type="component" value="Unassembled WGS sequence"/>
</dbReference>
<dbReference type="AlphaFoldDB" id="A0A383W4I1"/>
<feature type="compositionally biased region" description="Low complexity" evidence="2">
    <location>
        <begin position="257"/>
        <end position="347"/>
    </location>
</feature>
<dbReference type="InterPro" id="IPR000387">
    <property type="entry name" value="Tyr_Pase_dom"/>
</dbReference>
<organism evidence="4 5">
    <name type="scientific">Tetradesmus obliquus</name>
    <name type="common">Green alga</name>
    <name type="synonym">Acutodesmus obliquus</name>
    <dbReference type="NCBI Taxonomy" id="3088"/>
    <lineage>
        <taxon>Eukaryota</taxon>
        <taxon>Viridiplantae</taxon>
        <taxon>Chlorophyta</taxon>
        <taxon>core chlorophytes</taxon>
        <taxon>Chlorophyceae</taxon>
        <taxon>CS clade</taxon>
        <taxon>Sphaeropleales</taxon>
        <taxon>Scenedesmaceae</taxon>
        <taxon>Tetradesmus</taxon>
    </lineage>
</organism>
<dbReference type="Gene3D" id="3.90.190.10">
    <property type="entry name" value="Protein tyrosine phosphatase superfamily"/>
    <property type="match status" value="1"/>
</dbReference>
<feature type="domain" description="Tyrosine specific protein phosphatases" evidence="3">
    <location>
        <begin position="144"/>
        <end position="167"/>
    </location>
</feature>
<evidence type="ECO:0000256" key="1">
    <source>
        <dbReference type="ARBA" id="ARBA00022801"/>
    </source>
</evidence>
<keyword evidence="5" id="KW-1185">Reference proteome</keyword>
<sequence length="472" mass="48869">MEARGNGALPPLPALPARHMAGPTPFSNWVIPGQLIAGAYPASMDDNDTERILTLLLELGINTFVCLQAEVNIHIPDHAWRAGMGLRPYIKDAQRILSRAHEANSSRIKQRKIDFLHLPIIDGSVTTDMAMSRLADDCCERVLRGEKMYIHCWGGHGRTGTLVATMLGRLYGLPCSTALRYTQGYHDTRVYPQGVRSPQTAVQRAQVRRLLLIPSPIPAIVLSTAASSGNNISKTTAAGSPVTLSDGGTGNATKKISGLLGSSSSSLKEPGTAASAAASSPSTPTKQQISRPRSSSSTPKSPLAAAMASAAGNGTSSSSSSPYNWTPPAAAPRATAPGTLGSISSTSSASKTLFSSTAAFRASPASAKRAPAGSLTGAYKQSNSFSSGGQDSSSIKAAGSLMQQAELSKQQQLAGTALVMGSPLATVSAALKGSSSSISPLRMAQPRTPPVQTHIGISSSNSLVKRSLNVKA</sequence>
<dbReference type="InterPro" id="IPR016130">
    <property type="entry name" value="Tyr_Pase_AS"/>
</dbReference>
<feature type="region of interest" description="Disordered" evidence="2">
    <location>
        <begin position="436"/>
        <end position="455"/>
    </location>
</feature>
<evidence type="ECO:0000313" key="4">
    <source>
        <dbReference type="EMBL" id="SZX72120.1"/>
    </source>
</evidence>
<dbReference type="EMBL" id="FNXT01001103">
    <property type="protein sequence ID" value="SZX72120.1"/>
    <property type="molecule type" value="Genomic_DNA"/>
</dbReference>
<name>A0A383W4I1_TETOB</name>
<evidence type="ECO:0000256" key="2">
    <source>
        <dbReference type="SAM" id="MobiDB-lite"/>
    </source>
</evidence>
<dbReference type="STRING" id="3088.A0A383W4I1"/>
<feature type="region of interest" description="Disordered" evidence="2">
    <location>
        <begin position="255"/>
        <end position="347"/>
    </location>
</feature>
<dbReference type="CDD" id="cd14494">
    <property type="entry name" value="PTP_DSP_cys"/>
    <property type="match status" value="1"/>
</dbReference>
<dbReference type="PANTHER" id="PTHR23339">
    <property type="entry name" value="TYROSINE SPECIFIC PROTEIN PHOSPHATASE AND DUAL SPECIFICITY PROTEIN PHOSPHATASE"/>
    <property type="match status" value="1"/>
</dbReference>
<proteinExistence type="predicted"/>
<keyword evidence="1" id="KW-0378">Hydrolase</keyword>
<dbReference type="InterPro" id="IPR057023">
    <property type="entry name" value="PTP-SAK"/>
</dbReference>
<dbReference type="Pfam" id="PF22784">
    <property type="entry name" value="PTP-SAK"/>
    <property type="match status" value="1"/>
</dbReference>
<protein>
    <recommendedName>
        <fullName evidence="3">Tyrosine specific protein phosphatases domain-containing protein</fullName>
    </recommendedName>
</protein>
<dbReference type="InterPro" id="IPR050561">
    <property type="entry name" value="PTP"/>
</dbReference>
<dbReference type="SUPFAM" id="SSF52799">
    <property type="entry name" value="(Phosphotyrosine protein) phosphatases II"/>
    <property type="match status" value="1"/>
</dbReference>
<dbReference type="PROSITE" id="PS00383">
    <property type="entry name" value="TYR_PHOSPHATASE_1"/>
    <property type="match status" value="1"/>
</dbReference>
<evidence type="ECO:0000313" key="5">
    <source>
        <dbReference type="Proteomes" id="UP000256970"/>
    </source>
</evidence>